<reference evidence="1" key="1">
    <citation type="journal article" date="2015" name="Nature">
        <title>Complex archaea that bridge the gap between prokaryotes and eukaryotes.</title>
        <authorList>
            <person name="Spang A."/>
            <person name="Saw J.H."/>
            <person name="Jorgensen S.L."/>
            <person name="Zaremba-Niedzwiedzka K."/>
            <person name="Martijn J."/>
            <person name="Lind A.E."/>
            <person name="van Eijk R."/>
            <person name="Schleper C."/>
            <person name="Guy L."/>
            <person name="Ettema T.J."/>
        </authorList>
    </citation>
    <scope>NUCLEOTIDE SEQUENCE</scope>
</reference>
<name>A0A0F9S245_9ZZZZ</name>
<comment type="caution">
    <text evidence="1">The sequence shown here is derived from an EMBL/GenBank/DDBJ whole genome shotgun (WGS) entry which is preliminary data.</text>
</comment>
<gene>
    <name evidence="1" type="ORF">LCGC14_0524590</name>
</gene>
<dbReference type="EMBL" id="LAZR01000668">
    <property type="protein sequence ID" value="KKN61164.1"/>
    <property type="molecule type" value="Genomic_DNA"/>
</dbReference>
<organism evidence="1">
    <name type="scientific">marine sediment metagenome</name>
    <dbReference type="NCBI Taxonomy" id="412755"/>
    <lineage>
        <taxon>unclassified sequences</taxon>
        <taxon>metagenomes</taxon>
        <taxon>ecological metagenomes</taxon>
    </lineage>
</organism>
<dbReference type="AlphaFoldDB" id="A0A0F9S245"/>
<sequence>MIETEHPSNVKPGEWYKSLYRGLLEIENPTQEELEGFDSFYSIAVQIKKDREISDLQKINENFKKFWDYFFENHLFKWEREELITDNISYQTFLDYLNYGDYCDYTQFIALHNNPKSNQELLNKLLDLTPKLKIEKKNLIYYSSIIYLLKKVKDISPTYLITNQLYYLLKTIPEWFITKDGKEIWYDDNEHYNIEFEEPQEKPKIKRTPSQLYFSDFSFTEEQIFNIIRKNEKWHDVERDITIYRERQKGKYLDELAENFGIKFNSISMVLKKVSGSINLYKGKLFENFVYKRLVKSKLFKNVKKEAGKGEPDILAYTKDDKELYIYSLKNIKINRKPYWLEKKELRPEIERALLQTLDYKVHLILLVFDNYRNKSKQYKIDYINPSNIDISK</sequence>
<protein>
    <submittedName>
        <fullName evidence="1">Uncharacterized protein</fullName>
    </submittedName>
</protein>
<accession>A0A0F9S245</accession>
<evidence type="ECO:0000313" key="1">
    <source>
        <dbReference type="EMBL" id="KKN61164.1"/>
    </source>
</evidence>
<proteinExistence type="predicted"/>